<dbReference type="Gene3D" id="3.80.10.10">
    <property type="entry name" value="Ribonuclease Inhibitor"/>
    <property type="match status" value="2"/>
</dbReference>
<dbReference type="InterPro" id="IPR032675">
    <property type="entry name" value="LRR_dom_sf"/>
</dbReference>
<dbReference type="SUPFAM" id="SSF51905">
    <property type="entry name" value="FAD/NAD(P)-binding domain"/>
    <property type="match status" value="1"/>
</dbReference>
<dbReference type="InterPro" id="IPR003953">
    <property type="entry name" value="FAD-dep_OxRdtase_2_FAD-bd"/>
</dbReference>
<evidence type="ECO:0008006" key="9">
    <source>
        <dbReference type="Google" id="ProtNLM"/>
    </source>
</evidence>
<name>A0AA36E542_LACSI</name>
<dbReference type="InterPro" id="IPR015939">
    <property type="entry name" value="Fum_Rdtase/Succ_DH_flav-like_C"/>
</dbReference>
<feature type="domain" description="FAD-dependent oxidoreductase 2 FAD-binding" evidence="4">
    <location>
        <begin position="542"/>
        <end position="573"/>
    </location>
</feature>
<keyword evidence="2" id="KW-0677">Repeat</keyword>
<dbReference type="Pfam" id="PF00890">
    <property type="entry name" value="FAD_binding_2"/>
    <property type="match status" value="1"/>
</dbReference>
<evidence type="ECO:0000256" key="3">
    <source>
        <dbReference type="ARBA" id="ARBA00023002"/>
    </source>
</evidence>
<dbReference type="Gene3D" id="1.20.58.100">
    <property type="entry name" value="Fumarate reductase/succinate dehydrogenase flavoprotein-like, C-terminal domain"/>
    <property type="match status" value="1"/>
</dbReference>
<keyword evidence="3" id="KW-0560">Oxidoreductase</keyword>
<gene>
    <name evidence="7" type="ORF">LSALG_LOCUS22217</name>
</gene>
<protein>
    <recommendedName>
        <fullName evidence="9">L-aspartate oxidase</fullName>
    </recommendedName>
</protein>
<dbReference type="SUPFAM" id="SSF46977">
    <property type="entry name" value="Succinate dehydrogenase/fumarate reductase flavoprotein C-terminal domain"/>
    <property type="match status" value="1"/>
</dbReference>
<dbReference type="GO" id="GO:0005739">
    <property type="term" value="C:mitochondrion"/>
    <property type="evidence" value="ECO:0007669"/>
    <property type="project" value="GOC"/>
</dbReference>
<dbReference type="GO" id="GO:0050660">
    <property type="term" value="F:flavin adenine dinucleotide binding"/>
    <property type="evidence" value="ECO:0007669"/>
    <property type="project" value="TreeGrafter"/>
</dbReference>
<keyword evidence="8" id="KW-1185">Reference proteome</keyword>
<dbReference type="GO" id="GO:0009055">
    <property type="term" value="F:electron transfer activity"/>
    <property type="evidence" value="ECO:0007669"/>
    <property type="project" value="TreeGrafter"/>
</dbReference>
<dbReference type="Pfam" id="PF02910">
    <property type="entry name" value="Succ_DH_flav_C"/>
    <property type="match status" value="1"/>
</dbReference>
<keyword evidence="1" id="KW-0285">Flavoprotein</keyword>
<dbReference type="GO" id="GO:0008177">
    <property type="term" value="F:succinate dehydrogenase (quinone) activity"/>
    <property type="evidence" value="ECO:0007669"/>
    <property type="project" value="TreeGrafter"/>
</dbReference>
<dbReference type="Gene3D" id="3.50.50.60">
    <property type="entry name" value="FAD/NAD(P)-binding domain"/>
    <property type="match status" value="1"/>
</dbReference>
<proteinExistence type="predicted"/>
<dbReference type="SUPFAM" id="SSF52058">
    <property type="entry name" value="L domain-like"/>
    <property type="match status" value="2"/>
</dbReference>
<feature type="domain" description="Disease resistance R13L4/SHOC-2-like LRR" evidence="6">
    <location>
        <begin position="388"/>
        <end position="468"/>
    </location>
</feature>
<evidence type="ECO:0000313" key="8">
    <source>
        <dbReference type="Proteomes" id="UP001177003"/>
    </source>
</evidence>
<reference evidence="7" key="1">
    <citation type="submission" date="2023-04" db="EMBL/GenBank/DDBJ databases">
        <authorList>
            <person name="Vijverberg K."/>
            <person name="Xiong W."/>
            <person name="Schranz E."/>
        </authorList>
    </citation>
    <scope>NUCLEOTIDE SEQUENCE</scope>
</reference>
<dbReference type="Pfam" id="PF23598">
    <property type="entry name" value="LRR_14"/>
    <property type="match status" value="1"/>
</dbReference>
<dbReference type="Proteomes" id="UP001177003">
    <property type="component" value="Chromosome 4"/>
</dbReference>
<feature type="domain" description="Fumarate reductase/succinate dehydrogenase flavoprotein-like C-terminal" evidence="5">
    <location>
        <begin position="592"/>
        <end position="669"/>
    </location>
</feature>
<organism evidence="7 8">
    <name type="scientific">Lactuca saligna</name>
    <name type="common">Willowleaf lettuce</name>
    <dbReference type="NCBI Taxonomy" id="75948"/>
    <lineage>
        <taxon>Eukaryota</taxon>
        <taxon>Viridiplantae</taxon>
        <taxon>Streptophyta</taxon>
        <taxon>Embryophyta</taxon>
        <taxon>Tracheophyta</taxon>
        <taxon>Spermatophyta</taxon>
        <taxon>Magnoliopsida</taxon>
        <taxon>eudicotyledons</taxon>
        <taxon>Gunneridae</taxon>
        <taxon>Pentapetalae</taxon>
        <taxon>asterids</taxon>
        <taxon>campanulids</taxon>
        <taxon>Asterales</taxon>
        <taxon>Asteraceae</taxon>
        <taxon>Cichorioideae</taxon>
        <taxon>Cichorieae</taxon>
        <taxon>Lactucinae</taxon>
        <taxon>Lactuca</taxon>
    </lineage>
</organism>
<dbReference type="InterPro" id="IPR036188">
    <property type="entry name" value="FAD/NAD-bd_sf"/>
</dbReference>
<dbReference type="InterPro" id="IPR055414">
    <property type="entry name" value="LRR_R13L4/SHOC2-like"/>
</dbReference>
<evidence type="ECO:0000256" key="2">
    <source>
        <dbReference type="ARBA" id="ARBA00022737"/>
    </source>
</evidence>
<accession>A0AA36E542</accession>
<evidence type="ECO:0000313" key="7">
    <source>
        <dbReference type="EMBL" id="CAI9282583.1"/>
    </source>
</evidence>
<dbReference type="InterPro" id="IPR037099">
    <property type="entry name" value="Fum_R/Succ_DH_flav-like_C_sf"/>
</dbReference>
<evidence type="ECO:0000259" key="4">
    <source>
        <dbReference type="Pfam" id="PF00890"/>
    </source>
</evidence>
<evidence type="ECO:0000259" key="6">
    <source>
        <dbReference type="Pfam" id="PF23598"/>
    </source>
</evidence>
<dbReference type="PANTHER" id="PTHR11632:SF51">
    <property type="entry name" value="SUCCINATE DEHYDROGENASE [UBIQUINONE] FLAVOPROTEIN SUBUNIT, MITOCHONDRIAL"/>
    <property type="match status" value="1"/>
</dbReference>
<dbReference type="EMBL" id="OX465080">
    <property type="protein sequence ID" value="CAI9282583.1"/>
    <property type="molecule type" value="Genomic_DNA"/>
</dbReference>
<dbReference type="PANTHER" id="PTHR11632">
    <property type="entry name" value="SUCCINATE DEHYDROGENASE 2 FLAVOPROTEIN SUBUNIT"/>
    <property type="match status" value="1"/>
</dbReference>
<dbReference type="AlphaFoldDB" id="A0AA36E542"/>
<dbReference type="GO" id="GO:0006121">
    <property type="term" value="P:mitochondrial electron transport, succinate to ubiquinone"/>
    <property type="evidence" value="ECO:0007669"/>
    <property type="project" value="TreeGrafter"/>
</dbReference>
<evidence type="ECO:0000259" key="5">
    <source>
        <dbReference type="Pfam" id="PF02910"/>
    </source>
</evidence>
<evidence type="ECO:0000256" key="1">
    <source>
        <dbReference type="ARBA" id="ARBA00022630"/>
    </source>
</evidence>
<sequence length="670" mass="76126">MHIGCLKLISVDLTHSRLMTLDLGLVTNLEILILAGCHNLVELHMPRRCINLISLQLSNSKLRTLNIGLTPNVEFLDLNNCYCLEEFYMAGECQKLTKLDISHSKLRTLDIGLTPNLEYLNLENCYYLEEIHMAGECPKLTNLNISHSKLRTLDLGLTPKLETLDLKECYNLVEVHTSIGCLKKLVHLDLNGCLRFKSFVFNIKDHTSCALDESLPLADLHLIAESQRKCPFHPSSNLPKIRFSCLYKQDRHSLTRNAEMLISIGMCVCTNLETFSDCICGLQRLRKLKMEGKFLEVPKDLDQLECLQELTFRSTKATHLPDSICMLKHLKSLEPISCSLLEKLTEDLGRLECLEKLESSYTKIKYLPDSICMLKRLKSLKIKHLPDGICMLKHLKYLKLYDCSRLEKLPHNLGQLECLENLTLSKCKCIQDMPNSILKIKCLKHIHLQHCIRVEKLPEELGRLECLKSHLVLNQRSGIKNRTRHAMWWWDDFEKLERTVKASSQKIIVTEVIKKRHPCVSGTAAICGLIFAGVNVENKKGDNSDAIVPGLMAAGEAACASVHGANRLGANSLLDIVVFGRACANRVAEIHKPGCDLIDKAWESYHDVKLKVRSLIWNSDLLETIELENLLINACITMHSAEARKESRGAHAREDFTKRDDEKWMKHTLG</sequence>
<dbReference type="InterPro" id="IPR030664">
    <property type="entry name" value="SdhA/FrdA/AprA"/>
</dbReference>